<evidence type="ECO:0000313" key="1">
    <source>
        <dbReference type="EMBL" id="JAH72969.1"/>
    </source>
</evidence>
<organism evidence="1">
    <name type="scientific">Anguilla anguilla</name>
    <name type="common">European freshwater eel</name>
    <name type="synonym">Muraena anguilla</name>
    <dbReference type="NCBI Taxonomy" id="7936"/>
    <lineage>
        <taxon>Eukaryota</taxon>
        <taxon>Metazoa</taxon>
        <taxon>Chordata</taxon>
        <taxon>Craniata</taxon>
        <taxon>Vertebrata</taxon>
        <taxon>Euteleostomi</taxon>
        <taxon>Actinopterygii</taxon>
        <taxon>Neopterygii</taxon>
        <taxon>Teleostei</taxon>
        <taxon>Anguilliformes</taxon>
        <taxon>Anguillidae</taxon>
        <taxon>Anguilla</taxon>
    </lineage>
</organism>
<proteinExistence type="predicted"/>
<dbReference type="EMBL" id="GBXM01035608">
    <property type="protein sequence ID" value="JAH72969.1"/>
    <property type="molecule type" value="Transcribed_RNA"/>
</dbReference>
<reference evidence="1" key="1">
    <citation type="submission" date="2014-11" db="EMBL/GenBank/DDBJ databases">
        <authorList>
            <person name="Amaro Gonzalez C."/>
        </authorList>
    </citation>
    <scope>NUCLEOTIDE SEQUENCE</scope>
</reference>
<accession>A0A0E9V4C1</accession>
<reference evidence="1" key="2">
    <citation type="journal article" date="2015" name="Fish Shellfish Immunol.">
        <title>Early steps in the European eel (Anguilla anguilla)-Vibrio vulnificus interaction in the gills: Role of the RtxA13 toxin.</title>
        <authorList>
            <person name="Callol A."/>
            <person name="Pajuelo D."/>
            <person name="Ebbesson L."/>
            <person name="Teles M."/>
            <person name="MacKenzie S."/>
            <person name="Amaro C."/>
        </authorList>
    </citation>
    <scope>NUCLEOTIDE SEQUENCE</scope>
</reference>
<protein>
    <submittedName>
        <fullName evidence="1">Uncharacterized protein</fullName>
    </submittedName>
</protein>
<name>A0A0E9V4C1_ANGAN</name>
<sequence length="13" mass="1524">MKLLAKRLLLVLI</sequence>